<dbReference type="EMBL" id="JABEZZ010000012">
    <property type="protein sequence ID" value="MBA0600940.1"/>
    <property type="molecule type" value="Genomic_DNA"/>
</dbReference>
<dbReference type="Proteomes" id="UP000593578">
    <property type="component" value="Unassembled WGS sequence"/>
</dbReference>
<accession>A0A7J8QI50</accession>
<protein>
    <submittedName>
        <fullName evidence="1">Uncharacterized protein</fullName>
    </submittedName>
</protein>
<organism evidence="1 2">
    <name type="scientific">Gossypium raimondii</name>
    <name type="common">Peruvian cotton</name>
    <name type="synonym">Gossypium klotzschianum subsp. raimondii</name>
    <dbReference type="NCBI Taxonomy" id="29730"/>
    <lineage>
        <taxon>Eukaryota</taxon>
        <taxon>Viridiplantae</taxon>
        <taxon>Streptophyta</taxon>
        <taxon>Embryophyta</taxon>
        <taxon>Tracheophyta</taxon>
        <taxon>Spermatophyta</taxon>
        <taxon>Magnoliopsida</taxon>
        <taxon>eudicotyledons</taxon>
        <taxon>Gunneridae</taxon>
        <taxon>Pentapetalae</taxon>
        <taxon>rosids</taxon>
        <taxon>malvids</taxon>
        <taxon>Malvales</taxon>
        <taxon>Malvaceae</taxon>
        <taxon>Malvoideae</taxon>
        <taxon>Gossypium</taxon>
    </lineage>
</organism>
<sequence length="50" mass="5919">MEQATDAEKNMAVSEFLDFKRKNKIRPFVDKLIERHMAMKPIMKHDGVKD</sequence>
<dbReference type="AlphaFoldDB" id="A0A7J8QI50"/>
<gene>
    <name evidence="1" type="ORF">Gorai_004134</name>
</gene>
<evidence type="ECO:0000313" key="2">
    <source>
        <dbReference type="Proteomes" id="UP000593578"/>
    </source>
</evidence>
<name>A0A7J8QI50_GOSRA</name>
<evidence type="ECO:0000313" key="1">
    <source>
        <dbReference type="EMBL" id="MBA0600940.1"/>
    </source>
</evidence>
<proteinExistence type="predicted"/>
<comment type="caution">
    <text evidence="1">The sequence shown here is derived from an EMBL/GenBank/DDBJ whole genome shotgun (WGS) entry which is preliminary data.</text>
</comment>
<reference evidence="1 2" key="1">
    <citation type="journal article" date="2019" name="Genome Biol. Evol.">
        <title>Insights into the evolution of the New World diploid cottons (Gossypium, subgenus Houzingenia) based on genome sequencing.</title>
        <authorList>
            <person name="Grover C.E."/>
            <person name="Arick M.A. 2nd"/>
            <person name="Thrash A."/>
            <person name="Conover J.L."/>
            <person name="Sanders W.S."/>
            <person name="Peterson D.G."/>
            <person name="Frelichowski J.E."/>
            <person name="Scheffler J.A."/>
            <person name="Scheffler B.E."/>
            <person name="Wendel J.F."/>
        </authorList>
    </citation>
    <scope>NUCLEOTIDE SEQUENCE [LARGE SCALE GENOMIC DNA]</scope>
    <source>
        <strain evidence="1">8</strain>
        <tissue evidence="1">Leaf</tissue>
    </source>
</reference>